<keyword evidence="1" id="KW-1133">Transmembrane helix</keyword>
<evidence type="ECO:0000313" key="3">
    <source>
        <dbReference type="Proteomes" id="UP000522007"/>
    </source>
</evidence>
<dbReference type="Proteomes" id="UP000522007">
    <property type="component" value="Unassembled WGS sequence"/>
</dbReference>
<protein>
    <submittedName>
        <fullName evidence="2">Uncharacterized protein</fullName>
    </submittedName>
</protein>
<gene>
    <name evidence="2" type="ORF">HB853_10630</name>
</gene>
<reference evidence="2 3" key="1">
    <citation type="submission" date="2020-03" db="EMBL/GenBank/DDBJ databases">
        <title>Soil Listeria distribution.</title>
        <authorList>
            <person name="Liao J."/>
            <person name="Wiedmann M."/>
        </authorList>
    </citation>
    <scope>NUCLEOTIDE SEQUENCE [LARGE SCALE GENOMIC DNA]</scope>
    <source>
        <strain evidence="2 3">FSL L7-1829</strain>
    </source>
</reference>
<evidence type="ECO:0000313" key="2">
    <source>
        <dbReference type="EMBL" id="MBC1323405.1"/>
    </source>
</evidence>
<organism evidence="2 3">
    <name type="scientific">Listeria welshimeri</name>
    <dbReference type="NCBI Taxonomy" id="1643"/>
    <lineage>
        <taxon>Bacteria</taxon>
        <taxon>Bacillati</taxon>
        <taxon>Bacillota</taxon>
        <taxon>Bacilli</taxon>
        <taxon>Bacillales</taxon>
        <taxon>Listeriaceae</taxon>
        <taxon>Listeria</taxon>
    </lineage>
</organism>
<keyword evidence="1" id="KW-0812">Transmembrane</keyword>
<dbReference type="AlphaFoldDB" id="A0A7X0T7V4"/>
<name>A0A7X0T7V4_LISWE</name>
<accession>A0A7X0T7V4</accession>
<evidence type="ECO:0000256" key="1">
    <source>
        <dbReference type="SAM" id="Phobius"/>
    </source>
</evidence>
<comment type="caution">
    <text evidence="2">The sequence shown here is derived from an EMBL/GenBank/DDBJ whole genome shotgun (WGS) entry which is preliminary data.</text>
</comment>
<keyword evidence="1" id="KW-0472">Membrane</keyword>
<feature type="transmembrane region" description="Helical" evidence="1">
    <location>
        <begin position="12"/>
        <end position="30"/>
    </location>
</feature>
<dbReference type="EMBL" id="JAAROP010000012">
    <property type="protein sequence ID" value="MBC1323405.1"/>
    <property type="molecule type" value="Genomic_DNA"/>
</dbReference>
<proteinExistence type="predicted"/>
<sequence length="252" mass="28462">MASESVFKKFTKIIVILIIAIVATVLFFIWQVDAEEPSPEVSKTELIESNKVWVNNQMQIPLQENIILSIPAANTDATIATNGDLIIATSNKEILEQLATSSNRYKGIKAYRLRIEAKKVSEYVTNTKHRFPTSSIQNNLTNYEITGGERTVKIEKNPVKVKASSGNNIILDLKTTYSSDDAEIATDIFTNNIPEKLTITDNTKQLTTMKNVAIYPKSFVYDFTLQKSTMLIFKERKEEMITEPIGIEYIIK</sequence>